<keyword evidence="1" id="KW-0732">Signal</keyword>
<organism evidence="2 3">
    <name type="scientific">Insolitispirillum peregrinum</name>
    <dbReference type="NCBI Taxonomy" id="80876"/>
    <lineage>
        <taxon>Bacteria</taxon>
        <taxon>Pseudomonadati</taxon>
        <taxon>Pseudomonadota</taxon>
        <taxon>Alphaproteobacteria</taxon>
        <taxon>Rhodospirillales</taxon>
        <taxon>Novispirillaceae</taxon>
        <taxon>Insolitispirillum</taxon>
    </lineage>
</organism>
<proteinExistence type="predicted"/>
<dbReference type="OrthoDB" id="5290976at2"/>
<dbReference type="RefSeq" id="WP_076399421.1">
    <property type="nucleotide sequence ID" value="NZ_FTOA01000002.1"/>
</dbReference>
<evidence type="ECO:0000313" key="3">
    <source>
        <dbReference type="Proteomes" id="UP000185678"/>
    </source>
</evidence>
<name>A0A1N7K2Q4_9PROT</name>
<sequence>MSTVKASLSGTLLVLVAGCLPGHSAQAEEPPWSRPPAWLTAPQQATARPVSPEVAAVGLGAGSPRTHGTTSTGSDLIVGAASYTPPVPEYTGPTQHQAAYPAPLPTYSQGLPASSSQILQNQPVVASYTAPAIQPAPQIAAVAPATVVAPVPPPSAPQGKPLWEVGVIAGAAYTPDYPAADQNHGHYLPLPLVQYRGDIVRSDEKGLVRGRIFHTRDAELDVSLNGSFPTSSDDNKARVGMPDLDWMGEIGPRLQWTVARAARLAKVDVEIPVRAAFSTDFHSDFSYRGLVTEPEIAYQNSSFMDSGVALKVGLGTVFATEQLQDYFYQVDNQYATSGRPAYNADAGYMGTRLDLTMASELTPWVGVIGKFRTDFHQGAANEDSPLFKDDVSYTVGLALTMKLAKSKTQVSEAQ</sequence>
<evidence type="ECO:0000256" key="1">
    <source>
        <dbReference type="SAM" id="SignalP"/>
    </source>
</evidence>
<dbReference type="AlphaFoldDB" id="A0A1N7K2Q4"/>
<protein>
    <submittedName>
        <fullName evidence="2">Outer membrane scaffolding protein for murein synthesis, MipA/OmpV family</fullName>
    </submittedName>
</protein>
<reference evidence="2 3" key="1">
    <citation type="submission" date="2017-01" db="EMBL/GenBank/DDBJ databases">
        <authorList>
            <person name="Mah S.A."/>
            <person name="Swanson W.J."/>
            <person name="Moy G.W."/>
            <person name="Vacquier V.D."/>
        </authorList>
    </citation>
    <scope>NUCLEOTIDE SEQUENCE [LARGE SCALE GENOMIC DNA]</scope>
    <source>
        <strain evidence="2 3">DSM 11589</strain>
    </source>
</reference>
<dbReference type="Proteomes" id="UP000185678">
    <property type="component" value="Unassembled WGS sequence"/>
</dbReference>
<dbReference type="InterPro" id="IPR010583">
    <property type="entry name" value="MipA"/>
</dbReference>
<dbReference type="Pfam" id="PF06629">
    <property type="entry name" value="MipA"/>
    <property type="match status" value="1"/>
</dbReference>
<gene>
    <name evidence="2" type="ORF">SAMN05421779_102579</name>
</gene>
<feature type="chain" id="PRO_5012184848" evidence="1">
    <location>
        <begin position="28"/>
        <end position="414"/>
    </location>
</feature>
<dbReference type="EMBL" id="FTOA01000002">
    <property type="protein sequence ID" value="SIS55859.1"/>
    <property type="molecule type" value="Genomic_DNA"/>
</dbReference>
<accession>A0A1N7K2Q4</accession>
<dbReference type="PROSITE" id="PS51257">
    <property type="entry name" value="PROKAR_LIPOPROTEIN"/>
    <property type="match status" value="1"/>
</dbReference>
<keyword evidence="3" id="KW-1185">Reference proteome</keyword>
<feature type="signal peptide" evidence="1">
    <location>
        <begin position="1"/>
        <end position="27"/>
    </location>
</feature>
<dbReference type="STRING" id="80876.SAMN05421779_102579"/>
<evidence type="ECO:0000313" key="2">
    <source>
        <dbReference type="EMBL" id="SIS55859.1"/>
    </source>
</evidence>